<dbReference type="InterPro" id="IPR050330">
    <property type="entry name" value="Bact_OuterMem_StrucFunc"/>
</dbReference>
<sequence>MSVRLLFWAGATVLLISRPSQAQDAPPATVPPNFSASAPGIGFASPSIGFSSPNIGYAAPRIEFVSPAMTDEELAFAPKPPAPPPPAVKGLEVTEVEGGVRYTLSADILFDFDKATLRPKATQALEAMSSDVRQRFAQPRFLVDGYTDSKGSDSYNMKLSLRRAAAVKDYLTGKANFPAETVQTEGRGEASPVAANETSDGKDDPEGRQKNRRVEILVKAVE</sequence>
<dbReference type="PANTHER" id="PTHR30329">
    <property type="entry name" value="STATOR ELEMENT OF FLAGELLAR MOTOR COMPLEX"/>
    <property type="match status" value="1"/>
</dbReference>
<dbReference type="Pfam" id="PF00691">
    <property type="entry name" value="OmpA"/>
    <property type="match status" value="1"/>
</dbReference>
<evidence type="ECO:0000259" key="7">
    <source>
        <dbReference type="PROSITE" id="PS51123"/>
    </source>
</evidence>
<dbReference type="PRINTS" id="PR01021">
    <property type="entry name" value="OMPADOMAIN"/>
</dbReference>
<feature type="chain" id="PRO_5045877926" evidence="6">
    <location>
        <begin position="23"/>
        <end position="222"/>
    </location>
</feature>
<keyword evidence="3" id="KW-0998">Cell outer membrane</keyword>
<keyword evidence="6" id="KW-0732">Signal</keyword>
<dbReference type="RefSeq" id="WP_252818842.1">
    <property type="nucleotide sequence ID" value="NZ_JAMXQS010000005.1"/>
</dbReference>
<keyword evidence="9" id="KW-1185">Reference proteome</keyword>
<protein>
    <submittedName>
        <fullName evidence="8">OmpA family protein</fullName>
    </submittedName>
</protein>
<dbReference type="SUPFAM" id="SSF103088">
    <property type="entry name" value="OmpA-like"/>
    <property type="match status" value="1"/>
</dbReference>
<dbReference type="InterPro" id="IPR006665">
    <property type="entry name" value="OmpA-like"/>
</dbReference>
<evidence type="ECO:0000256" key="4">
    <source>
        <dbReference type="PROSITE-ProRule" id="PRU00473"/>
    </source>
</evidence>
<feature type="compositionally biased region" description="Basic and acidic residues" evidence="5">
    <location>
        <begin position="199"/>
        <end position="222"/>
    </location>
</feature>
<feature type="signal peptide" evidence="6">
    <location>
        <begin position="1"/>
        <end position="22"/>
    </location>
</feature>
<evidence type="ECO:0000313" key="9">
    <source>
        <dbReference type="Proteomes" id="UP001205906"/>
    </source>
</evidence>
<organism evidence="8 9">
    <name type="scientific">Mesorhizobium liriopis</name>
    <dbReference type="NCBI Taxonomy" id="2953882"/>
    <lineage>
        <taxon>Bacteria</taxon>
        <taxon>Pseudomonadati</taxon>
        <taxon>Pseudomonadota</taxon>
        <taxon>Alphaproteobacteria</taxon>
        <taxon>Hyphomicrobiales</taxon>
        <taxon>Phyllobacteriaceae</taxon>
        <taxon>Mesorhizobium</taxon>
    </lineage>
</organism>
<reference evidence="8 9" key="1">
    <citation type="submission" date="2022-06" db="EMBL/GenBank/DDBJ databases">
        <title>Mesorhizobium sp. strain RP14 Genome sequencing and assembly.</title>
        <authorList>
            <person name="Kim I."/>
        </authorList>
    </citation>
    <scope>NUCLEOTIDE SEQUENCE [LARGE SCALE GENOMIC DNA]</scope>
    <source>
        <strain evidence="9">RP14(2022)</strain>
    </source>
</reference>
<dbReference type="CDD" id="cd07185">
    <property type="entry name" value="OmpA_C-like"/>
    <property type="match status" value="1"/>
</dbReference>
<proteinExistence type="predicted"/>
<dbReference type="Proteomes" id="UP001205906">
    <property type="component" value="Unassembled WGS sequence"/>
</dbReference>
<evidence type="ECO:0000256" key="3">
    <source>
        <dbReference type="ARBA" id="ARBA00023237"/>
    </source>
</evidence>
<comment type="caution">
    <text evidence="8">The sequence shown here is derived from an EMBL/GenBank/DDBJ whole genome shotgun (WGS) entry which is preliminary data.</text>
</comment>
<dbReference type="PROSITE" id="PS51123">
    <property type="entry name" value="OMPA_2"/>
    <property type="match status" value="1"/>
</dbReference>
<accession>A0ABT1C671</accession>
<keyword evidence="2 4" id="KW-0472">Membrane</keyword>
<dbReference type="PANTHER" id="PTHR30329:SF21">
    <property type="entry name" value="LIPOPROTEIN YIAD-RELATED"/>
    <property type="match status" value="1"/>
</dbReference>
<name>A0ABT1C671_9HYPH</name>
<evidence type="ECO:0000256" key="1">
    <source>
        <dbReference type="ARBA" id="ARBA00004442"/>
    </source>
</evidence>
<evidence type="ECO:0000313" key="8">
    <source>
        <dbReference type="EMBL" id="MCO6050304.1"/>
    </source>
</evidence>
<evidence type="ECO:0000256" key="6">
    <source>
        <dbReference type="SAM" id="SignalP"/>
    </source>
</evidence>
<feature type="region of interest" description="Disordered" evidence="5">
    <location>
        <begin position="176"/>
        <end position="222"/>
    </location>
</feature>
<dbReference type="Gene3D" id="3.30.1330.60">
    <property type="entry name" value="OmpA-like domain"/>
    <property type="match status" value="1"/>
</dbReference>
<dbReference type="EMBL" id="JAMXQS010000005">
    <property type="protein sequence ID" value="MCO6050304.1"/>
    <property type="molecule type" value="Genomic_DNA"/>
</dbReference>
<comment type="subcellular location">
    <subcellularLocation>
        <location evidence="1">Cell outer membrane</location>
    </subcellularLocation>
</comment>
<evidence type="ECO:0000256" key="2">
    <source>
        <dbReference type="ARBA" id="ARBA00023136"/>
    </source>
</evidence>
<dbReference type="InterPro" id="IPR036737">
    <property type="entry name" value="OmpA-like_sf"/>
</dbReference>
<feature type="domain" description="OmpA-like" evidence="7">
    <location>
        <begin position="97"/>
        <end position="222"/>
    </location>
</feature>
<evidence type="ECO:0000256" key="5">
    <source>
        <dbReference type="SAM" id="MobiDB-lite"/>
    </source>
</evidence>
<gene>
    <name evidence="8" type="ORF">NGM99_10965</name>
</gene>
<dbReference type="InterPro" id="IPR006664">
    <property type="entry name" value="OMP_bac"/>
</dbReference>